<gene>
    <name evidence="2" type="ordered locus">Desru_0650</name>
</gene>
<reference evidence="2 3" key="2">
    <citation type="journal article" date="2012" name="Stand. Genomic Sci.">
        <title>Complete genome sequence of the sulfate-reducing firmicute Desulfotomaculum ruminis type strain (DL(T)).</title>
        <authorList>
            <person name="Spring S."/>
            <person name="Visser M."/>
            <person name="Lu M."/>
            <person name="Copeland A."/>
            <person name="Lapidus A."/>
            <person name="Lucas S."/>
            <person name="Cheng J.F."/>
            <person name="Han C."/>
            <person name="Tapia R."/>
            <person name="Goodwin L.A."/>
            <person name="Pitluck S."/>
            <person name="Ivanova N."/>
            <person name="Land M."/>
            <person name="Hauser L."/>
            <person name="Larimer F."/>
            <person name="Rohde M."/>
            <person name="Goker M."/>
            <person name="Detter J.C."/>
            <person name="Kyrpides N.C."/>
            <person name="Woyke T."/>
            <person name="Schaap P.J."/>
            <person name="Plugge C.M."/>
            <person name="Muyzer G."/>
            <person name="Kuever J."/>
            <person name="Pereira I.A."/>
            <person name="Parshina S.N."/>
            <person name="Bernier-Latmani R."/>
            <person name="Stams A.J."/>
            <person name="Klenk H.P."/>
        </authorList>
    </citation>
    <scope>NUCLEOTIDE SEQUENCE [LARGE SCALE GENOMIC DNA]</scope>
    <source>
        <strain evidence="3">ATCC 23193 / DSM 2154 / NCIB 8452 / DL</strain>
    </source>
</reference>
<dbReference type="HOGENOM" id="CLU_701738_0_0_9"/>
<evidence type="ECO:0000313" key="2">
    <source>
        <dbReference type="EMBL" id="AEG58935.1"/>
    </source>
</evidence>
<dbReference type="Proteomes" id="UP000009234">
    <property type="component" value="Chromosome"/>
</dbReference>
<protein>
    <submittedName>
        <fullName evidence="2">Uncharacterized protein</fullName>
    </submittedName>
</protein>
<dbReference type="AlphaFoldDB" id="F6DTB8"/>
<dbReference type="eggNOG" id="ENOG50326MZ">
    <property type="taxonomic scope" value="Bacteria"/>
</dbReference>
<dbReference type="KEGG" id="dru:Desru_0650"/>
<dbReference type="RefSeq" id="WP_013840709.1">
    <property type="nucleotide sequence ID" value="NC_015589.1"/>
</dbReference>
<feature type="chain" id="PRO_5003339121" evidence="1">
    <location>
        <begin position="21"/>
        <end position="360"/>
    </location>
</feature>
<dbReference type="OrthoDB" id="1805985at2"/>
<sequence length="360" mass="40634">MKRALLLLFLLLAFPTLCLASDNSLYYKNARMTGKVIFYDSGQESAVVYGSIYVEKQNLAWELIQSQKFERVIPVTAEAKKSLLDNLNQTVEMEGSLDRWAGQNDEIFQAKKVTPKDLDIDTPKWYALGKTIKPERVYKTNLYGVNDFVDRLAALAEAMEDKSDLPAIRRAFQKNWNFKWCLLKDTKANEDQMQGVGGWQIYEGLVGLDNCYIEQSPIIRKHLDAFMDAAGPGGGTPEKEGQALMCATIRASRDERGKIISLTASGPLYDSLPGFLQALKNPTGLHRETWRLEGWSEAEAKEMEGQLCWLSGSRQCVYETNEKGKKVLVDQYYALSNYLTRDDFDRTLDAGREFIGEGGV</sequence>
<evidence type="ECO:0000313" key="3">
    <source>
        <dbReference type="Proteomes" id="UP000009234"/>
    </source>
</evidence>
<proteinExistence type="predicted"/>
<evidence type="ECO:0000256" key="1">
    <source>
        <dbReference type="SAM" id="SignalP"/>
    </source>
</evidence>
<dbReference type="EMBL" id="CP002780">
    <property type="protein sequence ID" value="AEG58935.1"/>
    <property type="molecule type" value="Genomic_DNA"/>
</dbReference>
<dbReference type="STRING" id="696281.Desru_0650"/>
<organism evidence="2 3">
    <name type="scientific">Desulforamulus ruminis (strain ATCC 23193 / DSM 2154 / NCIMB 8452 / DL)</name>
    <name type="common">Desulfotomaculum ruminis</name>
    <dbReference type="NCBI Taxonomy" id="696281"/>
    <lineage>
        <taxon>Bacteria</taxon>
        <taxon>Bacillati</taxon>
        <taxon>Bacillota</taxon>
        <taxon>Clostridia</taxon>
        <taxon>Eubacteriales</taxon>
        <taxon>Peptococcaceae</taxon>
        <taxon>Desulforamulus</taxon>
    </lineage>
</organism>
<feature type="signal peptide" evidence="1">
    <location>
        <begin position="1"/>
        <end position="20"/>
    </location>
</feature>
<keyword evidence="1" id="KW-0732">Signal</keyword>
<accession>F6DTB8</accession>
<keyword evidence="3" id="KW-1185">Reference proteome</keyword>
<name>F6DTB8_DESRL</name>
<reference evidence="3" key="1">
    <citation type="submission" date="2011-05" db="EMBL/GenBank/DDBJ databases">
        <title>Complete sequence of Desulfotomaculum ruminis DSM 2154.</title>
        <authorList>
            <person name="Lucas S."/>
            <person name="Copeland A."/>
            <person name="Lapidus A."/>
            <person name="Cheng J.-F."/>
            <person name="Goodwin L."/>
            <person name="Pitluck S."/>
            <person name="Lu M."/>
            <person name="Detter J.C."/>
            <person name="Han C."/>
            <person name="Tapia R."/>
            <person name="Land M."/>
            <person name="Hauser L."/>
            <person name="Kyrpides N."/>
            <person name="Ivanova N."/>
            <person name="Mikhailova N."/>
            <person name="Pagani I."/>
            <person name="Stams A.J.M."/>
            <person name="Plugge C.M."/>
            <person name="Muyzer G."/>
            <person name="Kuever J."/>
            <person name="Parshina S.N."/>
            <person name="Ivanova A.E."/>
            <person name="Nazina T.N."/>
            <person name="Brambilla E."/>
            <person name="Spring S."/>
            <person name="Klenk H.-P."/>
            <person name="Woyke T."/>
        </authorList>
    </citation>
    <scope>NUCLEOTIDE SEQUENCE [LARGE SCALE GENOMIC DNA]</scope>
    <source>
        <strain evidence="3">ATCC 23193 / DSM 2154 / NCIB 8452 / DL</strain>
    </source>
</reference>